<proteinExistence type="predicted"/>
<evidence type="ECO:0000313" key="4">
    <source>
        <dbReference type="Proteomes" id="UP000037460"/>
    </source>
</evidence>
<dbReference type="AlphaFoldDB" id="A0A0M0JIN2"/>
<sequence length="754" mass="81637">MVSVRALRAVLQMPPQSAATFRSCHSLPLHPNDFEAPLLLANGQKKPVPWRPPSASQALVVRRIPEQAAEPARKPVRLKERLREHREMASELLKGHSTRREDRQTADALHPPHEKTAGEDLQAKAMSALALSADELATLRRENDDEHAAKLASATSSAAWQSPRLTGSPTRTVPSEELARERREHEATRQQLSWQEHQAQSAAAQAAQAAREAEKQLQLQLIERLGTCEVALASKEEQISKLERANRDLEAQLERVRHELSAQLEAAELGEHTQLDVPELRDTSRQTRRGVTAQLDTAQLDTAQLGTVQLGTAQPSRNELEAQLEMTTAQLEASQRDGRHVASAQLESGQCHVASAQLESGQCHVASAQLDGGQGQVATHDLGAQLEAALARISVLAAQLEAAQREVEAASRIAEITKPAPLPPHPARLRRRVVRRAPRDDENEAEAEDDTAATAHASSLKALGIVLGVVLGVGDETKPSAAPTDATSVSSVSSVSSPTGAKTKPSAAPTDAMSSPRKAQAEGFGVEVMGPRNATPAAALPPPATVADGSAPPSATLPAQVREMEAQMREMDAQMRQVISTMEEQQARFVAELEESHERERQAWERRSVALERTHKAALAQAHAAHAKESAALRETRRQLDTALESAASLARPSDGSSEAPSWAPSLARQAEARHALPASPRSRMAPVPLTLAGSIQEGLEKERVAKHPQDAMEDLYDLDLHALYDAHEDEEAEEAAREIERSRKHLVSLLSYP</sequence>
<protein>
    <submittedName>
        <fullName evidence="3">Uncharacterized protein</fullName>
    </submittedName>
</protein>
<feature type="region of interest" description="Disordered" evidence="2">
    <location>
        <begin position="143"/>
        <end position="196"/>
    </location>
</feature>
<feature type="region of interest" description="Disordered" evidence="2">
    <location>
        <begin position="644"/>
        <end position="686"/>
    </location>
</feature>
<feature type="coiled-coil region" evidence="1">
    <location>
        <begin position="561"/>
        <end position="614"/>
    </location>
</feature>
<evidence type="ECO:0000256" key="2">
    <source>
        <dbReference type="SAM" id="MobiDB-lite"/>
    </source>
</evidence>
<feature type="region of interest" description="Disordered" evidence="2">
    <location>
        <begin position="478"/>
        <end position="520"/>
    </location>
</feature>
<organism evidence="3 4">
    <name type="scientific">Chrysochromulina tobinii</name>
    <dbReference type="NCBI Taxonomy" id="1460289"/>
    <lineage>
        <taxon>Eukaryota</taxon>
        <taxon>Haptista</taxon>
        <taxon>Haptophyta</taxon>
        <taxon>Prymnesiophyceae</taxon>
        <taxon>Prymnesiales</taxon>
        <taxon>Chrysochromulinaceae</taxon>
        <taxon>Chrysochromulina</taxon>
    </lineage>
</organism>
<feature type="compositionally biased region" description="Acidic residues" evidence="2">
    <location>
        <begin position="441"/>
        <end position="451"/>
    </location>
</feature>
<dbReference type="Proteomes" id="UP000037460">
    <property type="component" value="Unassembled WGS sequence"/>
</dbReference>
<name>A0A0M0JIN2_9EUKA</name>
<feature type="compositionally biased region" description="Basic residues" evidence="2">
    <location>
        <begin position="427"/>
        <end position="436"/>
    </location>
</feature>
<feature type="coiled-coil region" evidence="1">
    <location>
        <begin position="386"/>
        <end position="413"/>
    </location>
</feature>
<keyword evidence="4" id="KW-1185">Reference proteome</keyword>
<feature type="compositionally biased region" description="Basic and acidic residues" evidence="2">
    <location>
        <begin position="98"/>
        <end position="116"/>
    </location>
</feature>
<accession>A0A0M0JIN2</accession>
<feature type="compositionally biased region" description="Low complexity" evidence="2">
    <location>
        <begin position="478"/>
        <end position="499"/>
    </location>
</feature>
<evidence type="ECO:0000313" key="3">
    <source>
        <dbReference type="EMBL" id="KOO26355.1"/>
    </source>
</evidence>
<gene>
    <name evidence="3" type="ORF">Ctob_011794</name>
</gene>
<feature type="compositionally biased region" description="Basic and acidic residues" evidence="2">
    <location>
        <begin position="177"/>
        <end position="188"/>
    </location>
</feature>
<feature type="region of interest" description="Disordered" evidence="2">
    <location>
        <begin position="418"/>
        <end position="453"/>
    </location>
</feature>
<dbReference type="EMBL" id="JWZX01002863">
    <property type="protein sequence ID" value="KOO26355.1"/>
    <property type="molecule type" value="Genomic_DNA"/>
</dbReference>
<feature type="region of interest" description="Disordered" evidence="2">
    <location>
        <begin position="90"/>
        <end position="116"/>
    </location>
</feature>
<keyword evidence="1" id="KW-0175">Coiled coil</keyword>
<evidence type="ECO:0000256" key="1">
    <source>
        <dbReference type="SAM" id="Coils"/>
    </source>
</evidence>
<feature type="compositionally biased region" description="Polar residues" evidence="2">
    <location>
        <begin position="163"/>
        <end position="173"/>
    </location>
</feature>
<comment type="caution">
    <text evidence="3">The sequence shown here is derived from an EMBL/GenBank/DDBJ whole genome shotgun (WGS) entry which is preliminary data.</text>
</comment>
<reference evidence="4" key="1">
    <citation type="journal article" date="2015" name="PLoS Genet.">
        <title>Genome Sequence and Transcriptome Analyses of Chrysochromulina tobin: Metabolic Tools for Enhanced Algal Fitness in the Prominent Order Prymnesiales (Haptophyceae).</title>
        <authorList>
            <person name="Hovde B.T."/>
            <person name="Deodato C.R."/>
            <person name="Hunsperger H.M."/>
            <person name="Ryken S.A."/>
            <person name="Yost W."/>
            <person name="Jha R.K."/>
            <person name="Patterson J."/>
            <person name="Monnat R.J. Jr."/>
            <person name="Barlow S.B."/>
            <person name="Starkenburg S.R."/>
            <person name="Cattolico R.A."/>
        </authorList>
    </citation>
    <scope>NUCLEOTIDE SEQUENCE</scope>
    <source>
        <strain evidence="4">CCMP291</strain>
    </source>
</reference>
<feature type="compositionally biased region" description="Low complexity" evidence="2">
    <location>
        <begin position="150"/>
        <end position="159"/>
    </location>
</feature>